<dbReference type="Pfam" id="PF07742">
    <property type="entry name" value="BTG"/>
    <property type="match status" value="1"/>
</dbReference>
<evidence type="ECO:0000313" key="5">
    <source>
        <dbReference type="Proteomes" id="UP001142055"/>
    </source>
</evidence>
<dbReference type="InterPro" id="IPR002087">
    <property type="entry name" value="Anti_prolifrtn"/>
</dbReference>
<feature type="domain" description="Anti-proliferative protein" evidence="3">
    <location>
        <begin position="32"/>
        <end position="64"/>
    </location>
</feature>
<sequence>MMLQEIEAAVNFLTRLVAKSAEPGGSKSKDVYEALRLPVELTLWIDPNEVTCRFGEHKGSYCVVAKLSDGRQENYVNSINIEELEQQSLEHSKQSSFDIINSRKKRQQALLHQRTKNVMALFNGGNSTTYHSQHQSMNGSLTNGNSPAPHLSNSSPGHGHVPVTSATQSMNGYVDYGHNGLLPTTSSGPVSIQPQFHSHFGSQQANAHFYPNSGPSPFQHHVVSPHSTHFGTNHIFTKYSLGLQQSQQVPSPAGQLGGGRALNAASLAASDYQQSLDKDRRHLTTAASATAIATNRF</sequence>
<evidence type="ECO:0000259" key="3">
    <source>
        <dbReference type="Pfam" id="PF07742"/>
    </source>
</evidence>
<evidence type="ECO:0000256" key="2">
    <source>
        <dbReference type="SAM" id="MobiDB-lite"/>
    </source>
</evidence>
<dbReference type="Proteomes" id="UP001142055">
    <property type="component" value="Chromosome 1"/>
</dbReference>
<organism evidence="4 5">
    <name type="scientific">Blomia tropicalis</name>
    <name type="common">Mite</name>
    <dbReference type="NCBI Taxonomy" id="40697"/>
    <lineage>
        <taxon>Eukaryota</taxon>
        <taxon>Metazoa</taxon>
        <taxon>Ecdysozoa</taxon>
        <taxon>Arthropoda</taxon>
        <taxon>Chelicerata</taxon>
        <taxon>Arachnida</taxon>
        <taxon>Acari</taxon>
        <taxon>Acariformes</taxon>
        <taxon>Sarcoptiformes</taxon>
        <taxon>Astigmata</taxon>
        <taxon>Glycyphagoidea</taxon>
        <taxon>Echimyopodidae</taxon>
        <taxon>Blomia</taxon>
    </lineage>
</organism>
<feature type="compositionally biased region" description="Polar residues" evidence="2">
    <location>
        <begin position="127"/>
        <end position="156"/>
    </location>
</feature>
<proteinExistence type="inferred from homology"/>
<dbReference type="PANTHER" id="PTHR22978">
    <property type="entry name" value="B-CELL TRANSLOCATION GENE"/>
    <property type="match status" value="1"/>
</dbReference>
<dbReference type="GO" id="GO:0005737">
    <property type="term" value="C:cytoplasm"/>
    <property type="evidence" value="ECO:0007669"/>
    <property type="project" value="TreeGrafter"/>
</dbReference>
<keyword evidence="5" id="KW-1185">Reference proteome</keyword>
<evidence type="ECO:0000313" key="4">
    <source>
        <dbReference type="EMBL" id="KAJ6223021.1"/>
    </source>
</evidence>
<dbReference type="InterPro" id="IPR033332">
    <property type="entry name" value="BTG"/>
</dbReference>
<gene>
    <name evidence="4" type="ORF">RDWZM_001566</name>
</gene>
<dbReference type="AlphaFoldDB" id="A0A9Q0MBY2"/>
<dbReference type="GO" id="GO:0005634">
    <property type="term" value="C:nucleus"/>
    <property type="evidence" value="ECO:0007669"/>
    <property type="project" value="TreeGrafter"/>
</dbReference>
<comment type="similarity">
    <text evidence="1">Belongs to the BTG family.</text>
</comment>
<evidence type="ECO:0000256" key="1">
    <source>
        <dbReference type="ARBA" id="ARBA00007989"/>
    </source>
</evidence>
<dbReference type="SUPFAM" id="SSF160696">
    <property type="entry name" value="BTG domain-like"/>
    <property type="match status" value="1"/>
</dbReference>
<reference evidence="4" key="1">
    <citation type="submission" date="2022-12" db="EMBL/GenBank/DDBJ databases">
        <title>Genome assemblies of Blomia tropicalis.</title>
        <authorList>
            <person name="Cui Y."/>
        </authorList>
    </citation>
    <scope>NUCLEOTIDE SEQUENCE</scope>
    <source>
        <tissue evidence="4">Adult mites</tissue>
    </source>
</reference>
<dbReference type="PANTHER" id="PTHR22978:SF44">
    <property type="entry name" value="PROTEIN BTG3-LIKE PROTEIN"/>
    <property type="match status" value="1"/>
</dbReference>
<accession>A0A9Q0MBY2</accession>
<dbReference type="Gene3D" id="3.90.640.90">
    <property type="entry name" value="Anti-proliferative protein, N-terminal domain"/>
    <property type="match status" value="1"/>
</dbReference>
<dbReference type="EMBL" id="JAPWDV010000001">
    <property type="protein sequence ID" value="KAJ6223021.1"/>
    <property type="molecule type" value="Genomic_DNA"/>
</dbReference>
<dbReference type="InterPro" id="IPR036054">
    <property type="entry name" value="BTG-like_sf"/>
</dbReference>
<comment type="caution">
    <text evidence="4">The sequence shown here is derived from an EMBL/GenBank/DDBJ whole genome shotgun (WGS) entry which is preliminary data.</text>
</comment>
<protein>
    <recommendedName>
        <fullName evidence="3">Anti-proliferative protein domain-containing protein</fullName>
    </recommendedName>
</protein>
<name>A0A9Q0MBY2_BLOTA</name>
<feature type="region of interest" description="Disordered" evidence="2">
    <location>
        <begin position="127"/>
        <end position="165"/>
    </location>
</feature>